<keyword evidence="7" id="KW-1185">Reference proteome</keyword>
<dbReference type="InterPro" id="IPR013328">
    <property type="entry name" value="6PGD_dom2"/>
</dbReference>
<name>A0A5C6W7M7_9BACI</name>
<dbReference type="Gene3D" id="3.40.50.720">
    <property type="entry name" value="NAD(P)-binding Rossmann-like Domain"/>
    <property type="match status" value="1"/>
</dbReference>
<keyword evidence="2" id="KW-0520">NAD</keyword>
<dbReference type="PRINTS" id="PR00084">
    <property type="entry name" value="MTLDHDRGNASE"/>
</dbReference>
<evidence type="ECO:0000256" key="2">
    <source>
        <dbReference type="ARBA" id="ARBA00023027"/>
    </source>
</evidence>
<feature type="domain" description="Mannitol dehydrogenase C-terminal" evidence="5">
    <location>
        <begin position="273"/>
        <end position="467"/>
    </location>
</feature>
<sequence length="494" mass="56866">MERLSKSLLNVEHEFPEKVLQFGTGNFLRAFCDWQIHEMNKHGLFKGSVVVVQSTENGAVDLINEQEGLYTLYLQGMMNNTSINEHEVIQSISRGINLFNEYEKYLNMAKNPDLRFIISNTTEAGISYVQNDTLTDVPQKSFPAKLTAFLYERYQYFNGDVSKGLIILPCELIEDNGMKLKTIIQKHAKNWPLPKEFSEWLNAANTFCNTLVDRIVPGFPKDSVKEKTEELGYRDDLIVVGEKYHLFVIEGPELLKEEFPAHKIGLNVHIVNDLHSYRLKKVRILNGAHTLMTPVAFLSGLNTVREAVTADVVKDYIQTVINEEIIPSMNFPQEEMRQYANDVSDRFKNPFIHHYLLSISLNSISKFKTRLLPTLMDYEKKFNMLPKGIVFSLSSLIYFYRGYRGEEKINLIDDQDIIALFQKLWSNCNESDNSIKNLVKNILSEKSIWGYDLTEIKYMTNSVTKHLIDISKYGMVEALQQLSTTKGEANEIIH</sequence>
<dbReference type="GO" id="GO:0019698">
    <property type="term" value="P:D-galacturonate catabolic process"/>
    <property type="evidence" value="ECO:0007669"/>
    <property type="project" value="TreeGrafter"/>
</dbReference>
<dbReference type="SUPFAM" id="SSF51735">
    <property type="entry name" value="NAD(P)-binding Rossmann-fold domains"/>
    <property type="match status" value="1"/>
</dbReference>
<dbReference type="InterPro" id="IPR036291">
    <property type="entry name" value="NAD(P)-bd_dom_sf"/>
</dbReference>
<evidence type="ECO:0000256" key="1">
    <source>
        <dbReference type="ARBA" id="ARBA00023002"/>
    </source>
</evidence>
<evidence type="ECO:0000313" key="6">
    <source>
        <dbReference type="EMBL" id="TXC91806.1"/>
    </source>
</evidence>
<dbReference type="PANTHER" id="PTHR30524">
    <property type="entry name" value="MANNITOL-1-PHOSPHATE 5-DEHYDROGENASE"/>
    <property type="match status" value="1"/>
</dbReference>
<dbReference type="InterPro" id="IPR013118">
    <property type="entry name" value="Mannitol_DH_C"/>
</dbReference>
<reference evidence="6 7" key="1">
    <citation type="journal article" date="2005" name="Int. J. Syst. Evol. Microbiol.">
        <title>Bacillus litoralis sp. nov., isolated from a tidal flat of the Yellow Sea in Korea.</title>
        <authorList>
            <person name="Yoon J.H."/>
            <person name="Oh T.K."/>
        </authorList>
    </citation>
    <scope>NUCLEOTIDE SEQUENCE [LARGE SCALE GENOMIC DNA]</scope>
    <source>
        <strain evidence="6 7">SW-211</strain>
    </source>
</reference>
<dbReference type="Proteomes" id="UP000321363">
    <property type="component" value="Unassembled WGS sequence"/>
</dbReference>
<dbReference type="InterPro" id="IPR013131">
    <property type="entry name" value="Mannitol_DH_N"/>
</dbReference>
<dbReference type="EMBL" id="VOQF01000003">
    <property type="protein sequence ID" value="TXC91806.1"/>
    <property type="molecule type" value="Genomic_DNA"/>
</dbReference>
<dbReference type="GO" id="GO:0009026">
    <property type="term" value="F:tagaturonate reductase activity"/>
    <property type="evidence" value="ECO:0007669"/>
    <property type="project" value="TreeGrafter"/>
</dbReference>
<dbReference type="GO" id="GO:0019592">
    <property type="term" value="P:mannitol catabolic process"/>
    <property type="evidence" value="ECO:0007669"/>
    <property type="project" value="TreeGrafter"/>
</dbReference>
<dbReference type="Gene3D" id="1.10.1040.10">
    <property type="entry name" value="N-(1-d-carboxylethyl)-l-norvaline Dehydrogenase, domain 2"/>
    <property type="match status" value="1"/>
</dbReference>
<dbReference type="GO" id="GO:0008926">
    <property type="term" value="F:mannitol-1-phosphate 5-dehydrogenase activity"/>
    <property type="evidence" value="ECO:0007669"/>
    <property type="project" value="UniProtKB-EC"/>
</dbReference>
<evidence type="ECO:0000313" key="7">
    <source>
        <dbReference type="Proteomes" id="UP000321363"/>
    </source>
</evidence>
<evidence type="ECO:0000259" key="5">
    <source>
        <dbReference type="Pfam" id="PF08125"/>
    </source>
</evidence>
<dbReference type="AlphaFoldDB" id="A0A5C6W7M7"/>
<dbReference type="Pfam" id="PF01232">
    <property type="entry name" value="Mannitol_dh"/>
    <property type="match status" value="1"/>
</dbReference>
<gene>
    <name evidence="6" type="ORF">FS935_05320</name>
</gene>
<evidence type="ECO:0000256" key="3">
    <source>
        <dbReference type="ARBA" id="ARBA00048615"/>
    </source>
</evidence>
<comment type="caution">
    <text evidence="6">The sequence shown here is derived from an EMBL/GenBank/DDBJ whole genome shotgun (WGS) entry which is preliminary data.</text>
</comment>
<organism evidence="6 7">
    <name type="scientific">Metabacillus litoralis</name>
    <dbReference type="NCBI Taxonomy" id="152268"/>
    <lineage>
        <taxon>Bacteria</taxon>
        <taxon>Bacillati</taxon>
        <taxon>Bacillota</taxon>
        <taxon>Bacilli</taxon>
        <taxon>Bacillales</taxon>
        <taxon>Bacillaceae</taxon>
        <taxon>Metabacillus</taxon>
    </lineage>
</organism>
<dbReference type="InterPro" id="IPR008927">
    <property type="entry name" value="6-PGluconate_DH-like_C_sf"/>
</dbReference>
<protein>
    <submittedName>
        <fullName evidence="6">Tagaturonate reductase</fullName>
    </submittedName>
</protein>
<dbReference type="PANTHER" id="PTHR30524:SF0">
    <property type="entry name" value="ALTRONATE OXIDOREDUCTASE-RELATED"/>
    <property type="match status" value="1"/>
</dbReference>
<dbReference type="NCBIfam" id="NF002969">
    <property type="entry name" value="PRK03643.1"/>
    <property type="match status" value="1"/>
</dbReference>
<dbReference type="RefSeq" id="WP_146946544.1">
    <property type="nucleotide sequence ID" value="NZ_VOQF01000003.1"/>
</dbReference>
<dbReference type="SUPFAM" id="SSF48179">
    <property type="entry name" value="6-phosphogluconate dehydrogenase C-terminal domain-like"/>
    <property type="match status" value="1"/>
</dbReference>
<comment type="catalytic activity">
    <reaction evidence="3">
        <text>D-mannitol 1-phosphate + NAD(+) = beta-D-fructose 6-phosphate + NADH + H(+)</text>
        <dbReference type="Rhea" id="RHEA:19661"/>
        <dbReference type="ChEBI" id="CHEBI:15378"/>
        <dbReference type="ChEBI" id="CHEBI:57540"/>
        <dbReference type="ChEBI" id="CHEBI:57634"/>
        <dbReference type="ChEBI" id="CHEBI:57945"/>
        <dbReference type="ChEBI" id="CHEBI:61381"/>
        <dbReference type="EC" id="1.1.1.17"/>
    </reaction>
</comment>
<dbReference type="Pfam" id="PF08125">
    <property type="entry name" value="Mannitol_dh_C"/>
    <property type="match status" value="1"/>
</dbReference>
<dbReference type="OrthoDB" id="9768714at2"/>
<accession>A0A5C6W7M7</accession>
<proteinExistence type="predicted"/>
<feature type="domain" description="Mannitol dehydrogenase N-terminal" evidence="4">
    <location>
        <begin position="18"/>
        <end position="258"/>
    </location>
</feature>
<evidence type="ECO:0000259" key="4">
    <source>
        <dbReference type="Pfam" id="PF01232"/>
    </source>
</evidence>
<dbReference type="InterPro" id="IPR000669">
    <property type="entry name" value="Mannitol_DH"/>
</dbReference>
<keyword evidence="1" id="KW-0560">Oxidoreductase</keyword>
<dbReference type="GO" id="GO:0005829">
    <property type="term" value="C:cytosol"/>
    <property type="evidence" value="ECO:0007669"/>
    <property type="project" value="TreeGrafter"/>
</dbReference>